<dbReference type="OrthoDB" id="6512222at2759"/>
<dbReference type="EMBL" id="UZAN01068317">
    <property type="protein sequence ID" value="VDP94554.1"/>
    <property type="molecule type" value="Genomic_DNA"/>
</dbReference>
<proteinExistence type="predicted"/>
<sequence length="232" mass="26750">MELPTIEQLNLQASPSKIEEWVERCELWCSIRKGGTHNQSTLFLTAGGRDLYSLLRNLAFPEAPTKLPYESLKSLLLNHLLPTEFQAHERAKFNSMVRSNHISCSEFILRLNKQASRCNYRDHLEEQMCDRLVAGSHNLTLQRKLLENKDLTFADARSIREQHDDLMKSTSSESVTLFQRQETRLNRPQFSCSVVGSSITQHQFVMIVVVVVVIRLKFGTPTMQYELQDPNQ</sequence>
<gene>
    <name evidence="1" type="ORF">ECPE_LOCUS17265</name>
</gene>
<reference evidence="3" key="1">
    <citation type="submission" date="2016-06" db="UniProtKB">
        <authorList>
            <consortium name="WormBaseParasite"/>
        </authorList>
    </citation>
    <scope>IDENTIFICATION</scope>
</reference>
<dbReference type="Proteomes" id="UP000272942">
    <property type="component" value="Unassembled WGS sequence"/>
</dbReference>
<dbReference type="PANTHER" id="PTHR33198:SF19">
    <property type="entry name" value="CCHC-TYPE DOMAIN-CONTAINING PROTEIN"/>
    <property type="match status" value="1"/>
</dbReference>
<dbReference type="WBParaSite" id="ECPE_0001731001-mRNA-1">
    <property type="protein sequence ID" value="ECPE_0001731001-mRNA-1"/>
    <property type="gene ID" value="ECPE_0001731001"/>
</dbReference>
<name>A0A183BDI0_9TREM</name>
<evidence type="ECO:0000313" key="1">
    <source>
        <dbReference type="EMBL" id="VDP94554.1"/>
    </source>
</evidence>
<organism evidence="3">
    <name type="scientific">Echinostoma caproni</name>
    <dbReference type="NCBI Taxonomy" id="27848"/>
    <lineage>
        <taxon>Eukaryota</taxon>
        <taxon>Metazoa</taxon>
        <taxon>Spiralia</taxon>
        <taxon>Lophotrochozoa</taxon>
        <taxon>Platyhelminthes</taxon>
        <taxon>Trematoda</taxon>
        <taxon>Digenea</taxon>
        <taxon>Plagiorchiida</taxon>
        <taxon>Echinostomata</taxon>
        <taxon>Echinostomatoidea</taxon>
        <taxon>Echinostomatidae</taxon>
        <taxon>Echinostoma</taxon>
    </lineage>
</organism>
<accession>A0A183BDI0</accession>
<protein>
    <submittedName>
        <fullName evidence="1 3">Uncharacterized protein</fullName>
    </submittedName>
</protein>
<dbReference type="AlphaFoldDB" id="A0A183BDI0"/>
<evidence type="ECO:0000313" key="3">
    <source>
        <dbReference type="WBParaSite" id="ECPE_0001731001-mRNA-1"/>
    </source>
</evidence>
<evidence type="ECO:0000313" key="2">
    <source>
        <dbReference type="Proteomes" id="UP000272942"/>
    </source>
</evidence>
<keyword evidence="2" id="KW-1185">Reference proteome</keyword>
<reference evidence="1 2" key="2">
    <citation type="submission" date="2018-11" db="EMBL/GenBank/DDBJ databases">
        <authorList>
            <consortium name="Pathogen Informatics"/>
        </authorList>
    </citation>
    <scope>NUCLEOTIDE SEQUENCE [LARGE SCALE GENOMIC DNA]</scope>
    <source>
        <strain evidence="1 2">Egypt</strain>
    </source>
</reference>
<dbReference type="PANTHER" id="PTHR33198">
    <property type="entry name" value="ANK_REP_REGION DOMAIN-CONTAINING PROTEIN-RELATED"/>
    <property type="match status" value="1"/>
</dbReference>